<dbReference type="AlphaFoldDB" id="A0A8I0P9K3"/>
<organism evidence="1 2">
    <name type="scientific">Streptomyces stelliscabiei</name>
    <dbReference type="NCBI Taxonomy" id="146820"/>
    <lineage>
        <taxon>Bacteria</taxon>
        <taxon>Bacillati</taxon>
        <taxon>Actinomycetota</taxon>
        <taxon>Actinomycetes</taxon>
        <taxon>Kitasatosporales</taxon>
        <taxon>Streptomycetaceae</taxon>
        <taxon>Streptomyces</taxon>
    </lineage>
</organism>
<dbReference type="GeneID" id="86831451"/>
<accession>A0A8I0P9K3</accession>
<sequence length="48" mass="5354">MGWRYVRDTGGTVSVPTSRDLPVGRFQLWIQTNDGHVPLAGPYDPKIV</sequence>
<evidence type="ECO:0000313" key="1">
    <source>
        <dbReference type="EMBL" id="MBE1600805.1"/>
    </source>
</evidence>
<evidence type="ECO:0000313" key="2">
    <source>
        <dbReference type="Proteomes" id="UP000629287"/>
    </source>
</evidence>
<protein>
    <submittedName>
        <fullName evidence="1">Uncharacterized protein</fullName>
    </submittedName>
</protein>
<keyword evidence="2" id="KW-1185">Reference proteome</keyword>
<dbReference type="Proteomes" id="UP000629287">
    <property type="component" value="Unassembled WGS sequence"/>
</dbReference>
<reference evidence="1 2" key="1">
    <citation type="submission" date="2020-10" db="EMBL/GenBank/DDBJ databases">
        <title>Sequencing the genomes of 1000 actinobacteria strains.</title>
        <authorList>
            <person name="Klenk H.-P."/>
        </authorList>
    </citation>
    <scope>NUCLEOTIDE SEQUENCE [LARGE SCALE GENOMIC DNA]</scope>
    <source>
        <strain evidence="1 2">DSM 41803</strain>
    </source>
</reference>
<comment type="caution">
    <text evidence="1">The sequence shown here is derived from an EMBL/GenBank/DDBJ whole genome shotgun (WGS) entry which is preliminary data.</text>
</comment>
<name>A0A8I0P9K3_9ACTN</name>
<proteinExistence type="predicted"/>
<dbReference type="EMBL" id="JADBGF010000001">
    <property type="protein sequence ID" value="MBE1600805.1"/>
    <property type="molecule type" value="Genomic_DNA"/>
</dbReference>
<gene>
    <name evidence="1" type="ORF">H4687_006934</name>
</gene>
<dbReference type="OrthoDB" id="463714at2"/>
<dbReference type="RefSeq" id="WP_159026276.1">
    <property type="nucleotide sequence ID" value="NZ_JADBGF010000001.1"/>
</dbReference>